<dbReference type="SMART" id="SM00462">
    <property type="entry name" value="PTB"/>
    <property type="match status" value="1"/>
</dbReference>
<protein>
    <submittedName>
        <fullName evidence="10">Low density lipoprotein receptor adaptor protein 1a</fullName>
    </submittedName>
</protein>
<keyword evidence="7" id="KW-0753">Steroid metabolism</keyword>
<feature type="domain" description="PID" evidence="9">
    <location>
        <begin position="44"/>
        <end position="169"/>
    </location>
</feature>
<dbReference type="KEGG" id="hcq:109519187"/>
<evidence type="ECO:0000256" key="1">
    <source>
        <dbReference type="ARBA" id="ARBA00004496"/>
    </source>
</evidence>
<evidence type="ECO:0000256" key="2">
    <source>
        <dbReference type="ARBA" id="ARBA00022490"/>
    </source>
</evidence>
<dbReference type="RefSeq" id="XP_019731136.1">
    <property type="nucleotide sequence ID" value="XM_019875577.1"/>
</dbReference>
<proteinExistence type="predicted"/>
<keyword evidence="6" id="KW-1207">Sterol metabolism</keyword>
<dbReference type="GeneID" id="109519187"/>
<evidence type="ECO:0000259" key="9">
    <source>
        <dbReference type="PROSITE" id="PS01179"/>
    </source>
</evidence>
<evidence type="ECO:0000313" key="11">
    <source>
        <dbReference type="Proteomes" id="UP000264820"/>
    </source>
</evidence>
<dbReference type="GO" id="GO:0005769">
    <property type="term" value="C:early endosome"/>
    <property type="evidence" value="ECO:0007669"/>
    <property type="project" value="TreeGrafter"/>
</dbReference>
<dbReference type="Proteomes" id="UP000264820">
    <property type="component" value="Unplaced"/>
</dbReference>
<dbReference type="GO" id="GO:0006897">
    <property type="term" value="P:endocytosis"/>
    <property type="evidence" value="ECO:0007669"/>
    <property type="project" value="UniProtKB-KW"/>
</dbReference>
<feature type="compositionally biased region" description="Basic and acidic residues" evidence="8">
    <location>
        <begin position="222"/>
        <end position="232"/>
    </location>
</feature>
<dbReference type="STRING" id="109280.ENSHCOP00000028216"/>
<accession>A0A3Q2Z8E3</accession>
<dbReference type="GeneTree" id="ENSGT00940000157118"/>
<dbReference type="Gene3D" id="2.30.29.30">
    <property type="entry name" value="Pleckstrin-homology domain (PH domain)/Phosphotyrosine-binding domain (PTB)"/>
    <property type="match status" value="1"/>
</dbReference>
<dbReference type="CTD" id="368278"/>
<feature type="compositionally biased region" description="Low complexity" evidence="8">
    <location>
        <begin position="184"/>
        <end position="199"/>
    </location>
</feature>
<organism evidence="10 11">
    <name type="scientific">Hippocampus comes</name>
    <name type="common">Tiger tail seahorse</name>
    <dbReference type="NCBI Taxonomy" id="109280"/>
    <lineage>
        <taxon>Eukaryota</taxon>
        <taxon>Metazoa</taxon>
        <taxon>Chordata</taxon>
        <taxon>Craniata</taxon>
        <taxon>Vertebrata</taxon>
        <taxon>Euteleostomi</taxon>
        <taxon>Actinopterygii</taxon>
        <taxon>Neopterygii</taxon>
        <taxon>Teleostei</taxon>
        <taxon>Neoteleostei</taxon>
        <taxon>Acanthomorphata</taxon>
        <taxon>Syngnathiaria</taxon>
        <taxon>Syngnathiformes</taxon>
        <taxon>Syngnathoidei</taxon>
        <taxon>Syngnathidae</taxon>
        <taxon>Hippocampus</taxon>
    </lineage>
</organism>
<name>A0A3Q2Z8E3_HIPCM</name>
<reference evidence="10" key="1">
    <citation type="submission" date="2025-08" db="UniProtKB">
        <authorList>
            <consortium name="Ensembl"/>
        </authorList>
    </citation>
    <scope>IDENTIFICATION</scope>
</reference>
<dbReference type="SUPFAM" id="SSF50729">
    <property type="entry name" value="PH domain-like"/>
    <property type="match status" value="1"/>
</dbReference>
<dbReference type="GO" id="GO:0008203">
    <property type="term" value="P:cholesterol metabolic process"/>
    <property type="evidence" value="ECO:0007669"/>
    <property type="project" value="UniProtKB-KW"/>
</dbReference>
<dbReference type="InterPro" id="IPR006020">
    <property type="entry name" value="PTB/PI_dom"/>
</dbReference>
<dbReference type="PROSITE" id="PS01179">
    <property type="entry name" value="PID"/>
    <property type="match status" value="1"/>
</dbReference>
<dbReference type="FunFam" id="2.30.29.30:FF:000137">
    <property type="entry name" value="Low density lipoprotein receptor adapter protein 1"/>
    <property type="match status" value="1"/>
</dbReference>
<keyword evidence="4" id="KW-0254">Endocytosis</keyword>
<keyword evidence="11" id="KW-1185">Reference proteome</keyword>
<evidence type="ECO:0000256" key="3">
    <source>
        <dbReference type="ARBA" id="ARBA00022548"/>
    </source>
</evidence>
<evidence type="ECO:0000256" key="6">
    <source>
        <dbReference type="ARBA" id="ARBA00023166"/>
    </source>
</evidence>
<dbReference type="Ensembl" id="ENSHCOT00000028676.1">
    <property type="protein sequence ID" value="ENSHCOP00000028216.1"/>
    <property type="gene ID" value="ENSHCOG00000020701.1"/>
</dbReference>
<keyword evidence="3" id="KW-0153">Cholesterol metabolism</keyword>
<dbReference type="InterPro" id="IPR051133">
    <property type="entry name" value="Adapter_Engulfment-Domain"/>
</dbReference>
<keyword evidence="5" id="KW-0443">Lipid metabolism</keyword>
<evidence type="ECO:0000313" key="10">
    <source>
        <dbReference type="Ensembl" id="ENSHCOP00000028216.1"/>
    </source>
</evidence>
<dbReference type="Pfam" id="PF00640">
    <property type="entry name" value="PID"/>
    <property type="match status" value="1"/>
</dbReference>
<evidence type="ECO:0000256" key="5">
    <source>
        <dbReference type="ARBA" id="ARBA00023098"/>
    </source>
</evidence>
<dbReference type="InterPro" id="IPR011993">
    <property type="entry name" value="PH-like_dom_sf"/>
</dbReference>
<evidence type="ECO:0000256" key="4">
    <source>
        <dbReference type="ARBA" id="ARBA00022583"/>
    </source>
</evidence>
<dbReference type="PANTHER" id="PTHR11232:SF35">
    <property type="entry name" value="LOW DENSITY LIPOPROTEIN RECEPTOR ADAPTER PROTEIN 1"/>
    <property type="match status" value="1"/>
</dbReference>
<sequence length="273" mass="29962">MDVLKSAGKAIIRRPSVAKQSWTARRHKKLPENWTDTRETILEGMTFSLRHLGMTLVDQPKGEELAAAAVKRIVATGKICGKKVQKVYLKVTPQGITLYDSCTNNFMENISIYRISYCAVDKVHDRVFAFIAQNTLNGTLECHAYLCSKRKEAQAVALTVAQAFGVAFELWQVTREEKGGRVQSGSSDGLSSCSSSERSPGPKDVAPVDLLDAETNENVDQVDNHGTSERNDNPAWALEDDLDEAFSSCAADSSGSLPDWPSHVLTPRSWTLG</sequence>
<evidence type="ECO:0000256" key="8">
    <source>
        <dbReference type="SAM" id="MobiDB-lite"/>
    </source>
</evidence>
<dbReference type="AlphaFoldDB" id="A0A3Q2Z8E3"/>
<feature type="region of interest" description="Disordered" evidence="8">
    <location>
        <begin position="179"/>
        <end position="273"/>
    </location>
</feature>
<keyword evidence="2" id="KW-0963">Cytoplasm</keyword>
<dbReference type="OrthoDB" id="9999955at2759"/>
<comment type="subcellular location">
    <subcellularLocation>
        <location evidence="1">Cytoplasm</location>
    </subcellularLocation>
</comment>
<dbReference type="CDD" id="cd13159">
    <property type="entry name" value="PTB_LDLRAP-mammal-like"/>
    <property type="match status" value="1"/>
</dbReference>
<dbReference type="PANTHER" id="PTHR11232">
    <property type="entry name" value="PHOSPHOTYROSINE INTERACTION DOMAIN-CONTAINING FAMILY MEMBER"/>
    <property type="match status" value="1"/>
</dbReference>
<reference evidence="10" key="2">
    <citation type="submission" date="2025-09" db="UniProtKB">
        <authorList>
            <consortium name="Ensembl"/>
        </authorList>
    </citation>
    <scope>IDENTIFICATION</scope>
</reference>
<evidence type="ECO:0000256" key="7">
    <source>
        <dbReference type="ARBA" id="ARBA00023221"/>
    </source>
</evidence>